<dbReference type="PROSITE" id="PS51186">
    <property type="entry name" value="GNAT"/>
    <property type="match status" value="1"/>
</dbReference>
<evidence type="ECO:0000259" key="3">
    <source>
        <dbReference type="PROSITE" id="PS50975"/>
    </source>
</evidence>
<dbReference type="PANTHER" id="PTHR42793:SF1">
    <property type="entry name" value="PEPTIDYL-LYSINE N-ACETYLTRANSFERASE PATZ"/>
    <property type="match status" value="1"/>
</dbReference>
<dbReference type="PROSITE" id="PS50975">
    <property type="entry name" value="ATP_GRASP"/>
    <property type="match status" value="1"/>
</dbReference>
<feature type="domain" description="N-acetyltransferase" evidence="4">
    <location>
        <begin position="9"/>
        <end position="191"/>
    </location>
</feature>
<keyword evidence="6" id="KW-1185">Reference proteome</keyword>
<dbReference type="Gene3D" id="3.40.50.261">
    <property type="entry name" value="Succinyl-CoA synthetase domains"/>
    <property type="match status" value="2"/>
</dbReference>
<dbReference type="SUPFAM" id="SSF55729">
    <property type="entry name" value="Acyl-CoA N-acyltransferases (Nat)"/>
    <property type="match status" value="1"/>
</dbReference>
<organism evidence="5 6">
    <name type="scientific">Skermania pinensis</name>
    <dbReference type="NCBI Taxonomy" id="39122"/>
    <lineage>
        <taxon>Bacteria</taxon>
        <taxon>Bacillati</taxon>
        <taxon>Actinomycetota</taxon>
        <taxon>Actinomycetes</taxon>
        <taxon>Mycobacteriales</taxon>
        <taxon>Gordoniaceae</taxon>
        <taxon>Skermania</taxon>
    </lineage>
</organism>
<dbReference type="Gene3D" id="3.30.470.20">
    <property type="entry name" value="ATP-grasp fold, B domain"/>
    <property type="match status" value="1"/>
</dbReference>
<dbReference type="EC" id="2.3.1.-" evidence="5"/>
<dbReference type="Gene3D" id="3.40.50.720">
    <property type="entry name" value="NAD(P)-binding Rossmann-like Domain"/>
    <property type="match status" value="1"/>
</dbReference>
<dbReference type="Gene3D" id="3.40.630.30">
    <property type="match status" value="1"/>
</dbReference>
<dbReference type="GO" id="GO:0016746">
    <property type="term" value="F:acyltransferase activity"/>
    <property type="evidence" value="ECO:0007669"/>
    <property type="project" value="UniProtKB-KW"/>
</dbReference>
<dbReference type="SUPFAM" id="SSF52210">
    <property type="entry name" value="Succinyl-CoA synthetase domains"/>
    <property type="match status" value="2"/>
</dbReference>
<dbReference type="InterPro" id="IPR011761">
    <property type="entry name" value="ATP-grasp"/>
</dbReference>
<evidence type="ECO:0000256" key="2">
    <source>
        <dbReference type="SAM" id="MobiDB-lite"/>
    </source>
</evidence>
<dbReference type="InterPro" id="IPR003781">
    <property type="entry name" value="CoA-bd"/>
</dbReference>
<dbReference type="Pfam" id="PF13607">
    <property type="entry name" value="Succ_CoA_lig"/>
    <property type="match status" value="1"/>
</dbReference>
<dbReference type="SMART" id="SM00881">
    <property type="entry name" value="CoA_binding"/>
    <property type="match status" value="1"/>
</dbReference>
<gene>
    <name evidence="5" type="ORF">KV203_07580</name>
</gene>
<dbReference type="SUPFAM" id="SSF51735">
    <property type="entry name" value="NAD(P)-binding Rossmann-fold domains"/>
    <property type="match status" value="1"/>
</dbReference>
<feature type="domain" description="ATP-grasp" evidence="3">
    <location>
        <begin position="680"/>
        <end position="718"/>
    </location>
</feature>
<dbReference type="InterPro" id="IPR000182">
    <property type="entry name" value="GNAT_dom"/>
</dbReference>
<keyword evidence="1" id="KW-0067">ATP-binding</keyword>
<evidence type="ECO:0000313" key="6">
    <source>
        <dbReference type="Proteomes" id="UP000887023"/>
    </source>
</evidence>
<dbReference type="PANTHER" id="PTHR42793">
    <property type="entry name" value="COA BINDING DOMAIN CONTAINING PROTEIN"/>
    <property type="match status" value="1"/>
</dbReference>
<evidence type="ECO:0000256" key="1">
    <source>
        <dbReference type="PROSITE-ProRule" id="PRU00409"/>
    </source>
</evidence>
<evidence type="ECO:0000313" key="5">
    <source>
        <dbReference type="EMBL" id="QXQ15753.1"/>
    </source>
</evidence>
<dbReference type="Gene3D" id="3.30.1490.20">
    <property type="entry name" value="ATP-grasp fold, A domain"/>
    <property type="match status" value="1"/>
</dbReference>
<keyword evidence="5" id="KW-0808">Transferase</keyword>
<dbReference type="Proteomes" id="UP000887023">
    <property type="component" value="Chromosome"/>
</dbReference>
<dbReference type="Pfam" id="PF13380">
    <property type="entry name" value="CoA_binding_2"/>
    <property type="match status" value="1"/>
</dbReference>
<keyword evidence="1" id="KW-0547">Nucleotide-binding</keyword>
<evidence type="ECO:0000259" key="4">
    <source>
        <dbReference type="PROSITE" id="PS51186"/>
    </source>
</evidence>
<name>A0ABX8SCW5_9ACTN</name>
<accession>A0ABX8SCW5</accession>
<dbReference type="EMBL" id="CP079105">
    <property type="protein sequence ID" value="QXQ15753.1"/>
    <property type="molecule type" value="Genomic_DNA"/>
</dbReference>
<dbReference type="InterPro" id="IPR013815">
    <property type="entry name" value="ATP_grasp_subdomain_1"/>
</dbReference>
<proteinExistence type="predicted"/>
<keyword evidence="5" id="KW-0012">Acyltransferase</keyword>
<dbReference type="CDD" id="cd04301">
    <property type="entry name" value="NAT_SF"/>
    <property type="match status" value="1"/>
</dbReference>
<dbReference type="InterPro" id="IPR016102">
    <property type="entry name" value="Succinyl-CoA_synth-like"/>
</dbReference>
<feature type="region of interest" description="Disordered" evidence="2">
    <location>
        <begin position="87"/>
        <end position="110"/>
    </location>
</feature>
<dbReference type="Pfam" id="PF00583">
    <property type="entry name" value="Acetyltransf_1"/>
    <property type="match status" value="1"/>
</dbReference>
<protein>
    <submittedName>
        <fullName evidence="5">GNAT family N-acetyltransferase</fullName>
        <ecNumber evidence="5">2.3.1.-</ecNumber>
    </submittedName>
</protein>
<feature type="compositionally biased region" description="Gly residues" evidence="2">
    <location>
        <begin position="90"/>
        <end position="110"/>
    </location>
</feature>
<sequence>MLAADGGVVHLRPVRPADAAALQRFHEQLSDRTRYLRWFGPHPTLSMAELDRATNVDHRDRVALLAILGGEIVAMGIYERLPSVATPGGTAAGSPGGTAAGSPGGTAAGSPGGTAAEVAFVVDDEHQRRGLGSVLLEHLAAVAAENGIDTFVAEVLAENRAMVTVFRDAGYQVRRSYDGSVVHVEFAIDRSDALRAVRDARERASEARSVGNLLAPRSVAVIGASANPAKVGGTVYANLLAEPFAGPVFPVNSAHRSVRGVRAYAGVRDIPDDVDLAVIAVPAGAVDEVLDDCLAKGVKGLVVVSAGYAEAGASGANAERELVASARRHGMRVVGPNALGVANTDPAVALNATLASVLPARGRIGFFCQSGPLGAAILAEAAERNLGLSTFVSAGNRADVSGNDMLQFWDVDPATDVVLLYLESFGNPRKFSRIARRLARSKPIVVLGSERSVARETGARDLDHTVFADLFAQAGVVQVNTIGEMFDVAALLACQPLPHGDRVRVISNSAALSLLAVDAAAVAGLEVPTPEQLPPEAEPDAYRRAVAAAARERNSDAVLVIYVPPVPTDTAEYAAALLAAAGGAGKPVVTSFTGLSGLPAQLAVPDEVAGVAAGRGSLPSFRDPEQAVRALARAVAYARWRDGPAPATTRPDGLDPAHARRLIGEWIAAPARWLGDDEAVELLGCYGVQVVAFRPAHDAEDAVRAAAELGYPVAVKATGETWRVRADLSGVRLNLTGPDAVRDGYRELAELTGDTVVHVQRMTRGIGCVLRVRDDRAFGSVISFGLSGLISDLLGDRAYRALPLTDAEAAALIDAPRAAPLLSGYRGSEVVDKAALIELVQRVSTLCDDVPEVRGLALEPVLAATDGVGVLYARIRIGPVPSRFDDGPRRLH</sequence>
<dbReference type="InterPro" id="IPR036291">
    <property type="entry name" value="NAD(P)-bd_dom_sf"/>
</dbReference>
<dbReference type="InterPro" id="IPR032875">
    <property type="entry name" value="Succ_CoA_lig_flav_dom"/>
</dbReference>
<reference evidence="5" key="1">
    <citation type="submission" date="2021-07" db="EMBL/GenBank/DDBJ databases">
        <title>Candidatus Kaistella beijingensis sp. nov. isolated from a municipal wastewater treatment plant is involved in sludge foaming.</title>
        <authorList>
            <person name="Song Y."/>
            <person name="Liu S.-J."/>
        </authorList>
    </citation>
    <scope>NUCLEOTIDE SEQUENCE</scope>
    <source>
        <strain evidence="5">DSM 43998</strain>
    </source>
</reference>
<dbReference type="InterPro" id="IPR016181">
    <property type="entry name" value="Acyl_CoA_acyltransferase"/>
</dbReference>
<dbReference type="SUPFAM" id="SSF56059">
    <property type="entry name" value="Glutathione synthetase ATP-binding domain-like"/>
    <property type="match status" value="1"/>
</dbReference>
<dbReference type="Pfam" id="PF13549">
    <property type="entry name" value="ATP-grasp_5"/>
    <property type="match status" value="1"/>
</dbReference>